<evidence type="ECO:0008006" key="3">
    <source>
        <dbReference type="Google" id="ProtNLM"/>
    </source>
</evidence>
<proteinExistence type="predicted"/>
<evidence type="ECO:0000313" key="1">
    <source>
        <dbReference type="EMBL" id="CAK9072954.1"/>
    </source>
</evidence>
<keyword evidence="2" id="KW-1185">Reference proteome</keyword>
<comment type="caution">
    <text evidence="1">The sequence shown here is derived from an EMBL/GenBank/DDBJ whole genome shotgun (WGS) entry which is preliminary data.</text>
</comment>
<dbReference type="Proteomes" id="UP001642484">
    <property type="component" value="Unassembled WGS sequence"/>
</dbReference>
<accession>A0ABP0PDG5</accession>
<organism evidence="1 2">
    <name type="scientific">Durusdinium trenchii</name>
    <dbReference type="NCBI Taxonomy" id="1381693"/>
    <lineage>
        <taxon>Eukaryota</taxon>
        <taxon>Sar</taxon>
        <taxon>Alveolata</taxon>
        <taxon>Dinophyceae</taxon>
        <taxon>Suessiales</taxon>
        <taxon>Symbiodiniaceae</taxon>
        <taxon>Durusdinium</taxon>
    </lineage>
</organism>
<sequence length="160" mass="17626">MVPAISLRDVQSWHRGCGNGMIIGNVGMVVLSVLASVRPTAAWKEVEAMAIEQQEMLGIPAQLKYHGGWKKWRLEVGETTHSFLDKTQALQVSKWVGECMVRLESSSNHSLTAELKEAGLKAKRSKQDLVKAVLRLRYKAASHPCICCTGVKAGIPLYKP</sequence>
<reference evidence="1 2" key="1">
    <citation type="submission" date="2024-02" db="EMBL/GenBank/DDBJ databases">
        <authorList>
            <person name="Chen Y."/>
            <person name="Shah S."/>
            <person name="Dougan E. K."/>
            <person name="Thang M."/>
            <person name="Chan C."/>
        </authorList>
    </citation>
    <scope>NUCLEOTIDE SEQUENCE [LARGE SCALE GENOMIC DNA]</scope>
</reference>
<protein>
    <recommendedName>
        <fullName evidence="3">SAP domain-containing protein</fullName>
    </recommendedName>
</protein>
<dbReference type="EMBL" id="CAXAMN010022807">
    <property type="protein sequence ID" value="CAK9072954.1"/>
    <property type="molecule type" value="Genomic_DNA"/>
</dbReference>
<evidence type="ECO:0000313" key="2">
    <source>
        <dbReference type="Proteomes" id="UP001642484"/>
    </source>
</evidence>
<gene>
    <name evidence="1" type="ORF">CCMP2556_LOCUS35892</name>
</gene>
<name>A0ABP0PDG5_9DINO</name>